<organism evidence="1 2">
    <name type="scientific">Camelina sativa</name>
    <name type="common">False flax</name>
    <name type="synonym">Myagrum sativum</name>
    <dbReference type="NCBI Taxonomy" id="90675"/>
    <lineage>
        <taxon>Eukaryota</taxon>
        <taxon>Viridiplantae</taxon>
        <taxon>Streptophyta</taxon>
        <taxon>Embryophyta</taxon>
        <taxon>Tracheophyta</taxon>
        <taxon>Spermatophyta</taxon>
        <taxon>Magnoliopsida</taxon>
        <taxon>eudicotyledons</taxon>
        <taxon>Gunneridae</taxon>
        <taxon>Pentapetalae</taxon>
        <taxon>rosids</taxon>
        <taxon>malvids</taxon>
        <taxon>Brassicales</taxon>
        <taxon>Brassicaceae</taxon>
        <taxon>Camelineae</taxon>
        <taxon>Camelina</taxon>
    </lineage>
</organism>
<protein>
    <submittedName>
        <fullName evidence="2">Uncharacterized protein LOC104699636</fullName>
    </submittedName>
</protein>
<name>A0ABM0SM55_CAMSA</name>
<evidence type="ECO:0000313" key="2">
    <source>
        <dbReference type="RefSeq" id="XP_010413278.1"/>
    </source>
</evidence>
<accession>A0ABM0SM55</accession>
<dbReference type="Proteomes" id="UP000694864">
    <property type="component" value="Chromosome 7"/>
</dbReference>
<sequence>MLISQCRSFKPLLNSRLPLFRPFLSKCLDQSFKTMASSGYVEAGVFWDVEVYKIPEGLSAADVSRNIKIALAVMGSIKAYINATNQEIQDHVFHPAGIELNRIPNESPLGLDHSRRAALLDGMGEVGICKYWKIINDNVNHK</sequence>
<dbReference type="GeneID" id="104699636"/>
<keyword evidence="1" id="KW-1185">Reference proteome</keyword>
<evidence type="ECO:0000313" key="1">
    <source>
        <dbReference type="Proteomes" id="UP000694864"/>
    </source>
</evidence>
<reference evidence="2" key="2">
    <citation type="submission" date="2025-08" db="UniProtKB">
        <authorList>
            <consortium name="RefSeq"/>
        </authorList>
    </citation>
    <scope>IDENTIFICATION</scope>
    <source>
        <tissue evidence="2">Leaf</tissue>
    </source>
</reference>
<proteinExistence type="predicted"/>
<gene>
    <name evidence="2" type="primary">LOC104699636</name>
</gene>
<reference evidence="1" key="1">
    <citation type="journal article" date="2014" name="Nat. Commun.">
        <title>The emerging biofuel crop Camelina sativa retains a highly undifferentiated hexaploid genome structure.</title>
        <authorList>
            <person name="Kagale S."/>
            <person name="Koh C."/>
            <person name="Nixon J."/>
            <person name="Bollina V."/>
            <person name="Clarke W.E."/>
            <person name="Tuteja R."/>
            <person name="Spillane C."/>
            <person name="Robinson S.J."/>
            <person name="Links M.G."/>
            <person name="Clarke C."/>
            <person name="Higgins E.E."/>
            <person name="Huebert T."/>
            <person name="Sharpe A.G."/>
            <person name="Parkin I.A."/>
        </authorList>
    </citation>
    <scope>NUCLEOTIDE SEQUENCE [LARGE SCALE GENOMIC DNA]</scope>
    <source>
        <strain evidence="1">cv. DH55</strain>
    </source>
</reference>
<dbReference type="RefSeq" id="XP_010413278.1">
    <property type="nucleotide sequence ID" value="XM_010414976.2"/>
</dbReference>